<keyword evidence="7" id="KW-0032">Aminotransferase</keyword>
<gene>
    <name evidence="7" type="ORF">RQX22_07920</name>
</gene>
<dbReference type="SMART" id="SM00345">
    <property type="entry name" value="HTH_GNTR"/>
    <property type="match status" value="1"/>
</dbReference>
<evidence type="ECO:0000256" key="5">
    <source>
        <dbReference type="ARBA" id="ARBA00023163"/>
    </source>
</evidence>
<evidence type="ECO:0000256" key="4">
    <source>
        <dbReference type="ARBA" id="ARBA00023125"/>
    </source>
</evidence>
<accession>A0ABU3Q6C4</accession>
<dbReference type="InterPro" id="IPR036388">
    <property type="entry name" value="WH-like_DNA-bd_sf"/>
</dbReference>
<evidence type="ECO:0000313" key="8">
    <source>
        <dbReference type="Proteomes" id="UP001259572"/>
    </source>
</evidence>
<evidence type="ECO:0000256" key="2">
    <source>
        <dbReference type="ARBA" id="ARBA00022898"/>
    </source>
</evidence>
<dbReference type="SUPFAM" id="SSF46785">
    <property type="entry name" value="Winged helix' DNA-binding domain"/>
    <property type="match status" value="1"/>
</dbReference>
<dbReference type="InterPro" id="IPR036390">
    <property type="entry name" value="WH_DNA-bd_sf"/>
</dbReference>
<feature type="domain" description="HTH gntR-type" evidence="6">
    <location>
        <begin position="13"/>
        <end position="81"/>
    </location>
</feature>
<dbReference type="PROSITE" id="PS50949">
    <property type="entry name" value="HTH_GNTR"/>
    <property type="match status" value="1"/>
</dbReference>
<dbReference type="CDD" id="cd00609">
    <property type="entry name" value="AAT_like"/>
    <property type="match status" value="1"/>
</dbReference>
<dbReference type="CDD" id="cd07377">
    <property type="entry name" value="WHTH_GntR"/>
    <property type="match status" value="1"/>
</dbReference>
<dbReference type="EMBL" id="JAVUPU010000003">
    <property type="protein sequence ID" value="MDT9598872.1"/>
    <property type="molecule type" value="Genomic_DNA"/>
</dbReference>
<evidence type="ECO:0000313" key="7">
    <source>
        <dbReference type="EMBL" id="MDT9598872.1"/>
    </source>
</evidence>
<dbReference type="GO" id="GO:0008483">
    <property type="term" value="F:transaminase activity"/>
    <property type="evidence" value="ECO:0007669"/>
    <property type="project" value="UniProtKB-KW"/>
</dbReference>
<keyword evidence="5" id="KW-0804">Transcription</keyword>
<sequence length="466" mass="50518">MELHVPIDRSSGATLPHQIGRALIEMICSGMLPPGTRLPASRAFADQLGVARLTVVEAYQWLADQGFVAARRGSRAVVQEVGILPSACAAPAEEAAAVPEKSSPAFLIDFRAVRPDLRAFPRRRWGAALAAASRDLAPEDLDYGDPLGHMPLREALSSYLRRSRGLTVPARNIVVTSGSGQSLDVMLRALPEHREVALEMPGHAIILKLMALHGSRMIQTPVDRDGIRADLLPADSRSKRIVLVTPSHQFPIGARMSLARRRALIAWASRTDALIFEDDYDSEFAYDGRPLIPLASIDRTGRVVYMGTFSKTLVPGLRLGFMVVPDWLRDRVAAVKLWCDYGGGIVPQAALARWIDDGSFERHLQRMRSRYRERYRGLVAEVGSVFGDRARIIGAPVGMHAAIALKSTRTAEEIADRAAGLGVGLAPLAPAAGMLEAGESAFLIGFGNLNEDEIMRGLALFAEAAA</sequence>
<evidence type="ECO:0000256" key="1">
    <source>
        <dbReference type="ARBA" id="ARBA00005384"/>
    </source>
</evidence>
<keyword evidence="7" id="KW-0808">Transferase</keyword>
<dbReference type="Gene3D" id="3.40.640.10">
    <property type="entry name" value="Type I PLP-dependent aspartate aminotransferase-like (Major domain)"/>
    <property type="match status" value="1"/>
</dbReference>
<dbReference type="Pfam" id="PF00392">
    <property type="entry name" value="GntR"/>
    <property type="match status" value="1"/>
</dbReference>
<proteinExistence type="inferred from homology"/>
<dbReference type="InterPro" id="IPR015421">
    <property type="entry name" value="PyrdxlP-dep_Trfase_major"/>
</dbReference>
<name>A0ABU3Q6C4_9SPHN</name>
<reference evidence="7 8" key="1">
    <citation type="submission" date="2023-05" db="EMBL/GenBank/DDBJ databases">
        <authorList>
            <person name="Guo Y."/>
        </authorList>
    </citation>
    <scope>NUCLEOTIDE SEQUENCE [LARGE SCALE GENOMIC DNA]</scope>
    <source>
        <strain evidence="7 8">GR2756</strain>
    </source>
</reference>
<organism evidence="7 8">
    <name type="scientific">Sphingosinicella rhizophila</name>
    <dbReference type="NCBI Taxonomy" id="3050082"/>
    <lineage>
        <taxon>Bacteria</taxon>
        <taxon>Pseudomonadati</taxon>
        <taxon>Pseudomonadota</taxon>
        <taxon>Alphaproteobacteria</taxon>
        <taxon>Sphingomonadales</taxon>
        <taxon>Sphingosinicellaceae</taxon>
        <taxon>Sphingosinicella</taxon>
    </lineage>
</organism>
<dbReference type="Proteomes" id="UP001259572">
    <property type="component" value="Unassembled WGS sequence"/>
</dbReference>
<keyword evidence="8" id="KW-1185">Reference proteome</keyword>
<dbReference type="PANTHER" id="PTHR46577:SF1">
    <property type="entry name" value="HTH-TYPE TRANSCRIPTIONAL REGULATORY PROTEIN GABR"/>
    <property type="match status" value="1"/>
</dbReference>
<dbReference type="InterPro" id="IPR051446">
    <property type="entry name" value="HTH_trans_reg/aminotransferase"/>
</dbReference>
<dbReference type="RefSeq" id="WP_315725295.1">
    <property type="nucleotide sequence ID" value="NZ_JAVUPU010000003.1"/>
</dbReference>
<dbReference type="InterPro" id="IPR000524">
    <property type="entry name" value="Tscrpt_reg_HTH_GntR"/>
</dbReference>
<dbReference type="Pfam" id="PF00155">
    <property type="entry name" value="Aminotran_1_2"/>
    <property type="match status" value="1"/>
</dbReference>
<evidence type="ECO:0000256" key="3">
    <source>
        <dbReference type="ARBA" id="ARBA00023015"/>
    </source>
</evidence>
<dbReference type="InterPro" id="IPR004839">
    <property type="entry name" value="Aminotransferase_I/II_large"/>
</dbReference>
<dbReference type="SUPFAM" id="SSF53383">
    <property type="entry name" value="PLP-dependent transferases"/>
    <property type="match status" value="1"/>
</dbReference>
<keyword evidence="4" id="KW-0238">DNA-binding</keyword>
<comment type="similarity">
    <text evidence="1">In the C-terminal section; belongs to the class-I pyridoxal-phosphate-dependent aminotransferase family.</text>
</comment>
<comment type="caution">
    <text evidence="7">The sequence shown here is derived from an EMBL/GenBank/DDBJ whole genome shotgun (WGS) entry which is preliminary data.</text>
</comment>
<keyword evidence="2" id="KW-0663">Pyridoxal phosphate</keyword>
<keyword evidence="3" id="KW-0805">Transcription regulation</keyword>
<protein>
    <submittedName>
        <fullName evidence="7">PLP-dependent aminotransferase family protein</fullName>
    </submittedName>
</protein>
<dbReference type="PANTHER" id="PTHR46577">
    <property type="entry name" value="HTH-TYPE TRANSCRIPTIONAL REGULATORY PROTEIN GABR"/>
    <property type="match status" value="1"/>
</dbReference>
<dbReference type="Gene3D" id="1.10.10.10">
    <property type="entry name" value="Winged helix-like DNA-binding domain superfamily/Winged helix DNA-binding domain"/>
    <property type="match status" value="1"/>
</dbReference>
<evidence type="ECO:0000259" key="6">
    <source>
        <dbReference type="PROSITE" id="PS50949"/>
    </source>
</evidence>
<dbReference type="InterPro" id="IPR015424">
    <property type="entry name" value="PyrdxlP-dep_Trfase"/>
</dbReference>
<dbReference type="PRINTS" id="PR00035">
    <property type="entry name" value="HTHGNTR"/>
</dbReference>